<proteinExistence type="predicted"/>
<comment type="caution">
    <text evidence="2">The sequence shown here is derived from an EMBL/GenBank/DDBJ whole genome shotgun (WGS) entry which is preliminary data.</text>
</comment>
<reference evidence="2 3" key="1">
    <citation type="submission" date="2024-02" db="EMBL/GenBank/DDBJ databases">
        <authorList>
            <person name="Chen Y."/>
            <person name="Shah S."/>
            <person name="Dougan E. K."/>
            <person name="Thang M."/>
            <person name="Chan C."/>
        </authorList>
    </citation>
    <scope>NUCLEOTIDE SEQUENCE [LARGE SCALE GENOMIC DNA]</scope>
</reference>
<evidence type="ECO:0000256" key="1">
    <source>
        <dbReference type="SAM" id="MobiDB-lite"/>
    </source>
</evidence>
<dbReference type="EMBL" id="CAXAMN010014224">
    <property type="protein sequence ID" value="CAK9042785.1"/>
    <property type="molecule type" value="Genomic_DNA"/>
</dbReference>
<feature type="region of interest" description="Disordered" evidence="1">
    <location>
        <begin position="94"/>
        <end position="119"/>
    </location>
</feature>
<keyword evidence="3" id="KW-1185">Reference proteome</keyword>
<gene>
    <name evidence="2" type="ORF">CCMP2556_LOCUS22724</name>
</gene>
<dbReference type="Proteomes" id="UP001642484">
    <property type="component" value="Unassembled WGS sequence"/>
</dbReference>
<evidence type="ECO:0000313" key="3">
    <source>
        <dbReference type="Proteomes" id="UP001642484"/>
    </source>
</evidence>
<evidence type="ECO:0000313" key="2">
    <source>
        <dbReference type="EMBL" id="CAK9042785.1"/>
    </source>
</evidence>
<name>A0ABP0LXG8_9DINO</name>
<sequence length="119" mass="13043">MTAFETMGFRQKPCDSQAIFLSKRVKALAGSRIEIPAPGPPNLDREDRLRGWGAECVEDVWVAPEGDRETGCEPFEAFEGTSRKVGLLQKVKTSKATRKGTGKQQAKACYDQVKPNQGG</sequence>
<protein>
    <submittedName>
        <fullName evidence="2">Uncharacterized protein</fullName>
    </submittedName>
</protein>
<accession>A0ABP0LXG8</accession>
<organism evidence="2 3">
    <name type="scientific">Durusdinium trenchii</name>
    <dbReference type="NCBI Taxonomy" id="1381693"/>
    <lineage>
        <taxon>Eukaryota</taxon>
        <taxon>Sar</taxon>
        <taxon>Alveolata</taxon>
        <taxon>Dinophyceae</taxon>
        <taxon>Suessiales</taxon>
        <taxon>Symbiodiniaceae</taxon>
        <taxon>Durusdinium</taxon>
    </lineage>
</organism>